<dbReference type="AlphaFoldDB" id="A0A0F9XFW3"/>
<keyword evidence="1" id="KW-0812">Transmembrane</keyword>
<sequence>MAYNNTISHSNVPTIKAPFAVIGGFFAAIWTGLVNMGANSGRMRQVTFLQSKTDEELSAMGIKRDEIVHHVFRDTFYV</sequence>
<organism evidence="2">
    <name type="scientific">marine sediment metagenome</name>
    <dbReference type="NCBI Taxonomy" id="412755"/>
    <lineage>
        <taxon>unclassified sequences</taxon>
        <taxon>metagenomes</taxon>
        <taxon>ecological metagenomes</taxon>
    </lineage>
</organism>
<dbReference type="EMBL" id="LAZR01000055">
    <property type="protein sequence ID" value="KKN97896.1"/>
    <property type="molecule type" value="Genomic_DNA"/>
</dbReference>
<reference evidence="2" key="1">
    <citation type="journal article" date="2015" name="Nature">
        <title>Complex archaea that bridge the gap between prokaryotes and eukaryotes.</title>
        <authorList>
            <person name="Spang A."/>
            <person name="Saw J.H."/>
            <person name="Jorgensen S.L."/>
            <person name="Zaremba-Niedzwiedzka K."/>
            <person name="Martijn J."/>
            <person name="Lind A.E."/>
            <person name="van Eijk R."/>
            <person name="Schleper C."/>
            <person name="Guy L."/>
            <person name="Ettema T.J."/>
        </authorList>
    </citation>
    <scope>NUCLEOTIDE SEQUENCE</scope>
</reference>
<evidence type="ECO:0000313" key="2">
    <source>
        <dbReference type="EMBL" id="KKN97896.1"/>
    </source>
</evidence>
<gene>
    <name evidence="2" type="ORF">LCGC14_0154120</name>
</gene>
<feature type="transmembrane region" description="Helical" evidence="1">
    <location>
        <begin position="15"/>
        <end position="34"/>
    </location>
</feature>
<comment type="caution">
    <text evidence="2">The sequence shown here is derived from an EMBL/GenBank/DDBJ whole genome shotgun (WGS) entry which is preliminary data.</text>
</comment>
<evidence type="ECO:0000256" key="1">
    <source>
        <dbReference type="SAM" id="Phobius"/>
    </source>
</evidence>
<accession>A0A0F9XFW3</accession>
<proteinExistence type="predicted"/>
<keyword evidence="1" id="KW-0472">Membrane</keyword>
<name>A0A0F9XFW3_9ZZZZ</name>
<evidence type="ECO:0008006" key="3">
    <source>
        <dbReference type="Google" id="ProtNLM"/>
    </source>
</evidence>
<keyword evidence="1" id="KW-1133">Transmembrane helix</keyword>
<protein>
    <recommendedName>
        <fullName evidence="3">DUF1127 domain-containing protein</fullName>
    </recommendedName>
</protein>